<reference evidence="1" key="2">
    <citation type="submission" date="2023-01" db="EMBL/GenBank/DDBJ databases">
        <authorList>
            <person name="Petersen C."/>
        </authorList>
    </citation>
    <scope>NUCLEOTIDE SEQUENCE</scope>
    <source>
        <strain evidence="1">IBT 15450</strain>
    </source>
</reference>
<keyword evidence="2" id="KW-1185">Reference proteome</keyword>
<dbReference type="EMBL" id="JAQJZL010000002">
    <property type="protein sequence ID" value="KAJ6051109.1"/>
    <property type="molecule type" value="Genomic_DNA"/>
</dbReference>
<organism evidence="1 2">
    <name type="scientific">Penicillium canescens</name>
    <dbReference type="NCBI Taxonomy" id="5083"/>
    <lineage>
        <taxon>Eukaryota</taxon>
        <taxon>Fungi</taxon>
        <taxon>Dikarya</taxon>
        <taxon>Ascomycota</taxon>
        <taxon>Pezizomycotina</taxon>
        <taxon>Eurotiomycetes</taxon>
        <taxon>Eurotiomycetidae</taxon>
        <taxon>Eurotiales</taxon>
        <taxon>Aspergillaceae</taxon>
        <taxon>Penicillium</taxon>
    </lineage>
</organism>
<gene>
    <name evidence="1" type="ORF">N7460_001643</name>
</gene>
<sequence length="113" mass="12887">MEFISWLSKNNYTVLSTSIKWYSWKQFFSKYRLPLFSIPSQTADLQSQLQHIEKTADLVHADLNSHNIPIPPESIKYAKVPVGDPAAPPPEAIHDLLRRGTIIQQHLTGHNLV</sequence>
<evidence type="ECO:0000313" key="2">
    <source>
        <dbReference type="Proteomes" id="UP001219568"/>
    </source>
</evidence>
<reference evidence="1" key="1">
    <citation type="journal article" date="2023" name="IMA Fungus">
        <title>Comparative genomic study of the Penicillium genus elucidates a diverse pangenome and 15 lateral gene transfer events.</title>
        <authorList>
            <person name="Petersen C."/>
            <person name="Sorensen T."/>
            <person name="Nielsen M.R."/>
            <person name="Sondergaard T.E."/>
            <person name="Sorensen J.L."/>
            <person name="Fitzpatrick D.A."/>
            <person name="Frisvad J.C."/>
            <person name="Nielsen K.L."/>
        </authorList>
    </citation>
    <scope>NUCLEOTIDE SEQUENCE</scope>
    <source>
        <strain evidence="1">IBT 15450</strain>
    </source>
</reference>
<dbReference type="Proteomes" id="UP001219568">
    <property type="component" value="Unassembled WGS sequence"/>
</dbReference>
<proteinExistence type="predicted"/>
<protein>
    <submittedName>
        <fullName evidence="1">Glyoxalase family protein</fullName>
    </submittedName>
</protein>
<dbReference type="AlphaFoldDB" id="A0AAD6IJ84"/>
<comment type="caution">
    <text evidence="1">The sequence shown here is derived from an EMBL/GenBank/DDBJ whole genome shotgun (WGS) entry which is preliminary data.</text>
</comment>
<evidence type="ECO:0000313" key="1">
    <source>
        <dbReference type="EMBL" id="KAJ6051109.1"/>
    </source>
</evidence>
<accession>A0AAD6IJ84</accession>
<name>A0AAD6IJ84_PENCN</name>